<proteinExistence type="inferred from homology"/>
<feature type="region of interest" description="Disordered" evidence="7">
    <location>
        <begin position="1814"/>
        <end position="1835"/>
    </location>
</feature>
<comment type="caution">
    <text evidence="11">The sequence shown here is derived from an EMBL/GenBank/DDBJ whole genome shotgun (WGS) entry which is preliminary data.</text>
</comment>
<feature type="compositionally biased region" description="Pro residues" evidence="7">
    <location>
        <begin position="2281"/>
        <end position="2298"/>
    </location>
</feature>
<feature type="coiled-coil region" evidence="6">
    <location>
        <begin position="59"/>
        <end position="216"/>
    </location>
</feature>
<evidence type="ECO:0000259" key="8">
    <source>
        <dbReference type="Pfam" id="PF07926"/>
    </source>
</evidence>
<evidence type="ECO:0000256" key="3">
    <source>
        <dbReference type="ARBA" id="ARBA00019789"/>
    </source>
</evidence>
<evidence type="ECO:0000256" key="7">
    <source>
        <dbReference type="SAM" id="MobiDB-lite"/>
    </source>
</evidence>
<comment type="subcellular location">
    <subcellularLocation>
        <location evidence="1">Nucleus</location>
    </subcellularLocation>
</comment>
<feature type="region of interest" description="Disordered" evidence="7">
    <location>
        <begin position="2245"/>
        <end position="2328"/>
    </location>
</feature>
<evidence type="ECO:0000256" key="6">
    <source>
        <dbReference type="SAM" id="Coils"/>
    </source>
</evidence>
<feature type="compositionally biased region" description="Polar residues" evidence="7">
    <location>
        <begin position="960"/>
        <end position="991"/>
    </location>
</feature>
<feature type="compositionally biased region" description="Low complexity" evidence="7">
    <location>
        <begin position="2149"/>
        <end position="2165"/>
    </location>
</feature>
<name>A0ABR4QGL1_9CEST</name>
<feature type="coiled-coil region" evidence="6">
    <location>
        <begin position="606"/>
        <end position="633"/>
    </location>
</feature>
<feature type="coiled-coil region" evidence="6">
    <location>
        <begin position="1004"/>
        <end position="1116"/>
    </location>
</feature>
<organism evidence="11 12">
    <name type="scientific">Taenia crassiceps</name>
    <dbReference type="NCBI Taxonomy" id="6207"/>
    <lineage>
        <taxon>Eukaryota</taxon>
        <taxon>Metazoa</taxon>
        <taxon>Spiralia</taxon>
        <taxon>Lophotrochozoa</taxon>
        <taxon>Platyhelminthes</taxon>
        <taxon>Cestoda</taxon>
        <taxon>Eucestoda</taxon>
        <taxon>Cyclophyllidea</taxon>
        <taxon>Taeniidae</taxon>
        <taxon>Taenia</taxon>
    </lineage>
</organism>
<feature type="coiled-coil region" evidence="6">
    <location>
        <begin position="1489"/>
        <end position="1561"/>
    </location>
</feature>
<feature type="region of interest" description="Disordered" evidence="7">
    <location>
        <begin position="1944"/>
        <end position="1974"/>
    </location>
</feature>
<dbReference type="InterPro" id="IPR057577">
    <property type="entry name" value="Nucleoprot-TPR/MLP1_dom"/>
</dbReference>
<dbReference type="Pfam" id="PF25785">
    <property type="entry name" value="TPR"/>
    <property type="match status" value="1"/>
</dbReference>
<feature type="coiled-coil region" evidence="6">
    <location>
        <begin position="1288"/>
        <end position="1460"/>
    </location>
</feature>
<feature type="region of interest" description="Disordered" evidence="7">
    <location>
        <begin position="960"/>
        <end position="996"/>
    </location>
</feature>
<dbReference type="Proteomes" id="UP001651158">
    <property type="component" value="Unassembled WGS sequence"/>
</dbReference>
<evidence type="ECO:0000256" key="4">
    <source>
        <dbReference type="ARBA" id="ARBA00023054"/>
    </source>
</evidence>
<gene>
    <name evidence="11" type="ORF">TcWFU_003167</name>
</gene>
<keyword evidence="5" id="KW-0539">Nucleus</keyword>
<feature type="domain" description="Nucleoprotein TPR/MPL1" evidence="9">
    <location>
        <begin position="206"/>
        <end position="279"/>
    </location>
</feature>
<feature type="compositionally biased region" description="Acidic residues" evidence="7">
    <location>
        <begin position="2072"/>
        <end position="2112"/>
    </location>
</feature>
<feature type="domain" description="NUA/TPR/MLP1-2-like" evidence="10">
    <location>
        <begin position="501"/>
        <end position="617"/>
    </location>
</feature>
<feature type="region of interest" description="Disordered" evidence="7">
    <location>
        <begin position="1997"/>
        <end position="2165"/>
    </location>
</feature>
<sequence length="2328" mass="258394">MAGSFCAVFCISIGTNVLRGNFEGFPSSTMDALIQLAHLSEEDLLSLSERVAENLAIAFDSLSHEVLEAKDRLKRSEEEQKNEISCLQGECSHLRNELDSLNANTAALREALAKEENKCLELVRERDNLNQKLGDSLSVSTELELVIKNLENDKESLSELLNKRMLECEQKSAELREIQNEVRSARRLKSDAMTQLEEVKTEKALLALREKRLEETSESMKKHNLWLEEELHKANDKLLSFRRDNSERFLNLESDLVSRKTELENAQAANAKLEDLVKQLTKSNDDHIEKLKLRTDELANMEQLHANELEAQRRLTNLYKDQASEVEKKYEEIQKAVTEMQELLKRGHEHVFQLQLEKNSVVNAMAAEKDKLMSENAALARELAAAKEIVDKFRIQGLSEDELRRLNPAVATTIASLKRGRSLTEIYSDYVQVVEERDLLKLDKERLTEHIREIMTQLEEKAPLLRSQQEAFCKSRERVAELETQLEAALTNLKEKQDIAEDQRRRSGYFQRQNKLLKQSCKDLSTQVKTLLHELETARGTVITSTEEGTIQAFPDSSTGEIDSRRLLNLCSADNSTAALVIDNNLVTFRTLSDLQTQNARLLLVARDLAAQLEDHESTKDVLANQVSEITAKVEVLSGEVDVARLAALEARSEANFATRQRDAYKTLLQRHAIPLPHFSACDESPSDRRDNSAINPHDTAIVLAHLDQSASTSDRISSSTHQSQTIVKLEESLCSLHAEFKQYREDKAKSDEVYTNMIEKLRRESTEARVLNQKLAAQLDFTHEKFRTLESNVSSYKQEISILREMNARYTTSAAASDEALAALREQSARTSDRLAAAEVECRQLIRQLEHARANEARLSHELEVAQKAALMHEKLMHQLQSIQANLEHREEIEAQQATRHIEALETKLEELKKSSEDRQEQLLTLNTTLQSELAHTRQVLRTAEEEASQLRAVIAADKSSSLTSNTGPSDLQVQSSSLSASDQPTSADVTSDDGAQPVATQLRNLEHECASLRVTLEAVRKQYDEYKQLGIEMETHIAKLTKERESLEHTHAREMEDASQRCELLSLQLVLEKSERQDLINEKTRLAVEYQALLNNLREDLASAQSALRAAEVRQEAALKLELSAHSEAAAHQKTAQEAREKYETELRLHAQDVQLLTEARKLADEARAEVEGLRVTLETAKVSLQQSEEQLTVQANLWEESRARLVKRVEDADAEISRLQEQILTLTEQIVSLRKLMDRSTDQSFCCEESNGQIKESEDFMHLLEYLRRQKSIAEAAEESANAEVSRLHLRTKALETQVADLEAKLAEERRRNEIHLETSSQHANLMKQIEQERQTIRNAAVRAEEKLAALVGEMEPLRTRCKELEDTREILVLEKRSLAEERDRWKERCTRLVETSKRMDPEEYKQACNARDRLQATLEATEEAKAIVERESAVRIAALEQQITELSSSLAQRESEGQSFTAKLASLDEKCKAQEDELSKRQVKITKLREIGRKYRQEADELKRQLSSTQEQEKSIKTTEEAMVAVRADLLNAQANLQIEQEQSSMLRQEIDNIQQLVDRVESSPDLQAIKDVSPESLIGGSLLTSRTSATYNRLNHLLSVIISEFYRMRGQAEEQSERLLRMQLIESQLAKTKTQCDELKVQLASVMAAASSEAANIVHSVAIASTETADQPTSSPETVGNVPATKSATSTTVTGGTSWGLRAAATVQPVQTSPPPTVSSASPLSAAARQTAEIRPLLNFVATVLPTTTTGIIVEPQASGTGSSYLSPLNTQHVESTASVLGSVQTVDSQPLSTASMKPFVRFPPTLQPAAGSSSVASEDPTGSGASSLPRCSVLTKRTYAEAIFSDEPQETVATAESCEGQITFPPAIPTSPDTQVSKRLKPVTFSTSPAIGGASVLPVPTVNTTPITASIAFAVETGGAETIEDEIRAEEAVNDGENIEEGREVVDEEPVEEGEEAPLMDFDEGEDTGMEYGREEQDDLCIVTEISNDQLERINQEAEEEGGEKANISAEEGGDDQTDYEADEDVDDDDDGNEDEEVEEAEDEEEEQEDRRGTNIPVIILSSGEEVNEDEDGEVEVESGDESNAEDGEGEDEDDVEEAEEGEGDEDVRSAEEADEVESQNEDTEGDDVESKAPEEEEDLTRPTTVTPPSSQSTSLFSQSGIEAPSVLFSSTMPTKSGGLFSNLKLLTSTDTKPSSLFSGMVTSAPRGTFASILTRHPQPGGTFIRQPIIPGPASLSSRFTTPSSVGEMAPGPSKQKIRPIVWTESSDVSRKHSAPPPSSIPTPGLFGPPPGGVLGRRKNWGGPFGSGGGGVGRGASRGSHR</sequence>
<keyword evidence="4 6" id="KW-0175">Coiled coil</keyword>
<protein>
    <recommendedName>
        <fullName evidence="3">Nucleoprotein TPR</fullName>
    </recommendedName>
</protein>
<feature type="compositionally biased region" description="Gly residues" evidence="7">
    <location>
        <begin position="2309"/>
        <end position="2322"/>
    </location>
</feature>
<dbReference type="Pfam" id="PF25481">
    <property type="entry name" value="Nucleoprot-TPR"/>
    <property type="match status" value="1"/>
</dbReference>
<evidence type="ECO:0000256" key="5">
    <source>
        <dbReference type="ARBA" id="ARBA00023242"/>
    </source>
</evidence>
<reference evidence="11 12" key="1">
    <citation type="journal article" date="2022" name="Front. Cell. Infect. Microbiol.">
        <title>The Genomes of Two Strains of Taenia crassiceps the Animal Model for the Study of Human Cysticercosis.</title>
        <authorList>
            <person name="Bobes R.J."/>
            <person name="Estrada K."/>
            <person name="Rios-Valencia D.G."/>
            <person name="Calderon-Gallegos A."/>
            <person name="de la Torre P."/>
            <person name="Carrero J.C."/>
            <person name="Sanchez-Flores A."/>
            <person name="Laclette J.P."/>
        </authorList>
    </citation>
    <scope>NUCLEOTIDE SEQUENCE [LARGE SCALE GENOMIC DNA]</scope>
    <source>
        <strain evidence="11">WFUcys</strain>
    </source>
</reference>
<feature type="coiled-coil region" evidence="6">
    <location>
        <begin position="316"/>
        <end position="396"/>
    </location>
</feature>
<evidence type="ECO:0000313" key="11">
    <source>
        <dbReference type="EMBL" id="KAL5108692.1"/>
    </source>
</evidence>
<evidence type="ECO:0000313" key="12">
    <source>
        <dbReference type="Proteomes" id="UP001651158"/>
    </source>
</evidence>
<evidence type="ECO:0000256" key="1">
    <source>
        <dbReference type="ARBA" id="ARBA00004123"/>
    </source>
</evidence>
<dbReference type="InterPro" id="IPR012929">
    <property type="entry name" value="Nucleoprot-TPR/MLP1-2_dom"/>
</dbReference>
<feature type="compositionally biased region" description="Low complexity" evidence="7">
    <location>
        <begin position="1690"/>
        <end position="1700"/>
    </location>
</feature>
<feature type="compositionally biased region" description="Acidic residues" evidence="7">
    <location>
        <begin position="2119"/>
        <end position="2134"/>
    </location>
</feature>
<feature type="compositionally biased region" description="Acidic residues" evidence="7">
    <location>
        <begin position="1952"/>
        <end position="1974"/>
    </location>
</feature>
<accession>A0ABR4QGL1</accession>
<keyword evidence="12" id="KW-1185">Reference proteome</keyword>
<dbReference type="InterPro" id="IPR057974">
    <property type="entry name" value="NUA/TPR/MLP1-2-like_dom"/>
</dbReference>
<feature type="coiled-coil region" evidence="6">
    <location>
        <begin position="1159"/>
        <end position="1239"/>
    </location>
</feature>
<feature type="coiled-coil region" evidence="6">
    <location>
        <begin position="822"/>
        <end position="955"/>
    </location>
</feature>
<feature type="compositionally biased region" description="Polar residues" evidence="7">
    <location>
        <begin position="1671"/>
        <end position="1683"/>
    </location>
</feature>
<dbReference type="EMBL" id="JAKROA010000003">
    <property type="protein sequence ID" value="KAL5108692.1"/>
    <property type="molecule type" value="Genomic_DNA"/>
</dbReference>
<feature type="coiled-coil region" evidence="6">
    <location>
        <begin position="476"/>
        <end position="506"/>
    </location>
</feature>
<evidence type="ECO:0000259" key="10">
    <source>
        <dbReference type="Pfam" id="PF25785"/>
    </source>
</evidence>
<dbReference type="PANTHER" id="PTHR18898:SF2">
    <property type="entry name" value="NUCLEOPROTEIN TPR"/>
    <property type="match status" value="1"/>
</dbReference>
<evidence type="ECO:0000256" key="2">
    <source>
        <dbReference type="ARBA" id="ARBA00005274"/>
    </source>
</evidence>
<evidence type="ECO:0000259" key="9">
    <source>
        <dbReference type="Pfam" id="PF25481"/>
    </source>
</evidence>
<feature type="compositionally biased region" description="Acidic residues" evidence="7">
    <location>
        <begin position="2018"/>
        <end position="2054"/>
    </location>
</feature>
<comment type="similarity">
    <text evidence="2">Belongs to the TPR family.</text>
</comment>
<feature type="domain" description="Nucleoprotein TPR/MLP1-2" evidence="8">
    <location>
        <begin position="1102"/>
        <end position="1226"/>
    </location>
</feature>
<feature type="region of interest" description="Disordered" evidence="7">
    <location>
        <begin position="1671"/>
        <end position="1700"/>
    </location>
</feature>
<feature type="coiled-coil region" evidence="6">
    <location>
        <begin position="256"/>
        <end position="290"/>
    </location>
</feature>
<dbReference type="PANTHER" id="PTHR18898">
    <property type="entry name" value="NUCLEOPROTEIN TPR-RELATED"/>
    <property type="match status" value="1"/>
</dbReference>
<dbReference type="Pfam" id="PF07926">
    <property type="entry name" value="TPR_MLP1_2"/>
    <property type="match status" value="1"/>
</dbReference>